<sequence length="46" mass="5184">MWSARTGRKGVVEKAQLLKEPKMATSILNSNVKHFIKVENLNAMTI</sequence>
<feature type="non-terminal residue" evidence="1">
    <location>
        <position position="1"/>
    </location>
</feature>
<proteinExistence type="predicted"/>
<comment type="caution">
    <text evidence="1">The sequence shown here is derived from an EMBL/GenBank/DDBJ whole genome shotgun (WGS) entry which is preliminary data.</text>
</comment>
<protein>
    <submittedName>
        <fullName evidence="1">Uncharacterized protein</fullName>
    </submittedName>
</protein>
<organism evidence="1 2">
    <name type="scientific">Galemys pyrenaicus</name>
    <name type="common">Iberian desman</name>
    <name type="synonym">Pyrenean desman</name>
    <dbReference type="NCBI Taxonomy" id="202257"/>
    <lineage>
        <taxon>Eukaryota</taxon>
        <taxon>Metazoa</taxon>
        <taxon>Chordata</taxon>
        <taxon>Craniata</taxon>
        <taxon>Vertebrata</taxon>
        <taxon>Euteleostomi</taxon>
        <taxon>Mammalia</taxon>
        <taxon>Eutheria</taxon>
        <taxon>Laurasiatheria</taxon>
        <taxon>Eulipotyphla</taxon>
        <taxon>Talpidae</taxon>
        <taxon>Galemys</taxon>
    </lineage>
</organism>
<dbReference type="AlphaFoldDB" id="A0A8J6DPM3"/>
<accession>A0A8J6DPM3</accession>
<dbReference type="Proteomes" id="UP000700334">
    <property type="component" value="Unassembled WGS sequence"/>
</dbReference>
<reference evidence="1" key="1">
    <citation type="journal article" date="2021" name="Evol. Appl.">
        <title>The genome of the Pyrenean desman and the effects of bottlenecks and inbreeding on the genomic landscape of an endangered species.</title>
        <authorList>
            <person name="Escoda L."/>
            <person name="Castresana J."/>
        </authorList>
    </citation>
    <scope>NUCLEOTIDE SEQUENCE</scope>
    <source>
        <strain evidence="1">IBE-C5619</strain>
    </source>
</reference>
<name>A0A8J6DPM3_GALPY</name>
<dbReference type="OrthoDB" id="1262810at2759"/>
<dbReference type="EMBL" id="JAGFMF010011694">
    <property type="protein sequence ID" value="KAG8515991.1"/>
    <property type="molecule type" value="Genomic_DNA"/>
</dbReference>
<keyword evidence="2" id="KW-1185">Reference proteome</keyword>
<evidence type="ECO:0000313" key="1">
    <source>
        <dbReference type="EMBL" id="KAG8515991.1"/>
    </source>
</evidence>
<gene>
    <name evidence="1" type="ORF">J0S82_007283</name>
</gene>
<evidence type="ECO:0000313" key="2">
    <source>
        <dbReference type="Proteomes" id="UP000700334"/>
    </source>
</evidence>